<organism evidence="1 2">
    <name type="scientific">Candidatus Roizmanbacteria bacterium RIFCSPHIGHO2_01_FULL_39_12c</name>
    <dbReference type="NCBI Taxonomy" id="1802031"/>
    <lineage>
        <taxon>Bacteria</taxon>
        <taxon>Candidatus Roizmaniibacteriota</taxon>
    </lineage>
</organism>
<reference evidence="1 2" key="1">
    <citation type="journal article" date="2016" name="Nat. Commun.">
        <title>Thousands of microbial genomes shed light on interconnected biogeochemical processes in an aquifer system.</title>
        <authorList>
            <person name="Anantharaman K."/>
            <person name="Brown C.T."/>
            <person name="Hug L.A."/>
            <person name="Sharon I."/>
            <person name="Castelle C.J."/>
            <person name="Probst A.J."/>
            <person name="Thomas B.C."/>
            <person name="Singh A."/>
            <person name="Wilkins M.J."/>
            <person name="Karaoz U."/>
            <person name="Brodie E.L."/>
            <person name="Williams K.H."/>
            <person name="Hubbard S.S."/>
            <person name="Banfield J.F."/>
        </authorList>
    </citation>
    <scope>NUCLEOTIDE SEQUENCE [LARGE SCALE GENOMIC DNA]</scope>
</reference>
<dbReference type="EMBL" id="MFZG01000001">
    <property type="protein sequence ID" value="OGK17711.1"/>
    <property type="molecule type" value="Genomic_DNA"/>
</dbReference>
<evidence type="ECO:0000313" key="2">
    <source>
        <dbReference type="Proteomes" id="UP000177208"/>
    </source>
</evidence>
<dbReference type="Proteomes" id="UP000177208">
    <property type="component" value="Unassembled WGS sequence"/>
</dbReference>
<proteinExistence type="predicted"/>
<gene>
    <name evidence="1" type="ORF">A2774_01990</name>
</gene>
<protein>
    <recommendedName>
        <fullName evidence="3">HTH merR-type domain-containing protein</fullName>
    </recommendedName>
</protein>
<accession>A0A1F7GFM6</accession>
<evidence type="ECO:0008006" key="3">
    <source>
        <dbReference type="Google" id="ProtNLM"/>
    </source>
</evidence>
<name>A0A1F7GFM6_9BACT</name>
<sequence>MILVASNLIGEFLKDRKENKLNELLNDPKYTVSDTSLSYRQTNSLDEDNLLASKRKNKSSWRKFSYKELVYFEIIIELKKFGIKQEQLKTLWEMFFKEPSENKKEIVLTSKLDGEMALYCIWGGIEMTLVFYSNGRIVISDPLNLIRLSQEEPQIRIPINAIVNKLHPQIGLEVIPLHFSLQNVLFDKCSITSTKEKELLEIIRNKDYSVVKIKKKNGEAAIVYAEKNKNIAEITPNTLLKLLETKDFMDMSIVRRDGKIMNYKIEETIKL</sequence>
<dbReference type="AlphaFoldDB" id="A0A1F7GFM6"/>
<comment type="caution">
    <text evidence="1">The sequence shown here is derived from an EMBL/GenBank/DDBJ whole genome shotgun (WGS) entry which is preliminary data.</text>
</comment>
<evidence type="ECO:0000313" key="1">
    <source>
        <dbReference type="EMBL" id="OGK17711.1"/>
    </source>
</evidence>